<dbReference type="Proteomes" id="UP001480082">
    <property type="component" value="Unassembled WGS sequence"/>
</dbReference>
<keyword evidence="2" id="KW-1185">Reference proteome</keyword>
<gene>
    <name evidence="1" type="ORF">NKI81_27555</name>
</gene>
<keyword evidence="1" id="KW-0436">Ligase</keyword>
<comment type="caution">
    <text evidence="1">The sequence shown here is derived from an EMBL/GenBank/DDBJ whole genome shotgun (WGS) entry which is preliminary data.</text>
</comment>
<name>A0ACC6T6V8_9HYPH</name>
<reference evidence="1 2" key="1">
    <citation type="journal article" date="2024" name="Proc. Natl. Acad. Sci. U.S.A.">
        <title>The evolutionary genomics of adaptation to stress in wild rhizobium bacteria.</title>
        <authorList>
            <person name="Kehlet-Delgado H."/>
            <person name="Montoya A.P."/>
            <person name="Jensen K.T."/>
            <person name="Wendlandt C.E."/>
            <person name="Dexheimer C."/>
            <person name="Roberts M."/>
            <person name="Torres Martinez L."/>
            <person name="Friesen M.L."/>
            <person name="Griffitts J.S."/>
            <person name="Porter S.S."/>
        </authorList>
    </citation>
    <scope>NUCLEOTIDE SEQUENCE [LARGE SCALE GENOMIC DNA]</scope>
    <source>
        <strain evidence="1 2">M0468</strain>
    </source>
</reference>
<evidence type="ECO:0000313" key="1">
    <source>
        <dbReference type="EMBL" id="MER9287650.1"/>
    </source>
</evidence>
<accession>A0ACC6T6V8</accession>
<protein>
    <submittedName>
        <fullName evidence="1">D-alanine--D-alanine ligase</fullName>
    </submittedName>
</protein>
<organism evidence="1 2">
    <name type="scientific">Mesorhizobium australicum</name>
    <dbReference type="NCBI Taxonomy" id="536018"/>
    <lineage>
        <taxon>Bacteria</taxon>
        <taxon>Pseudomonadati</taxon>
        <taxon>Pseudomonadota</taxon>
        <taxon>Alphaproteobacteria</taxon>
        <taxon>Hyphomicrobiales</taxon>
        <taxon>Phyllobacteriaceae</taxon>
        <taxon>Mesorhizobium</taxon>
    </lineage>
</organism>
<evidence type="ECO:0000313" key="2">
    <source>
        <dbReference type="Proteomes" id="UP001480082"/>
    </source>
</evidence>
<dbReference type="EMBL" id="JAMYRI010000023">
    <property type="protein sequence ID" value="MER9287650.1"/>
    <property type="molecule type" value="Genomic_DNA"/>
</dbReference>
<sequence>MSLDVSFIFGGISTEYDGSITSLENIISSYLALRDAERPFCVRHLYHVSRKDGLVRTILFHNGFSIAELKACISDTSTRSGRTLLVTFDAIKSRDEYVVNLLHGQFGEDGGVQTLAALSGVEGTFGDPHVASLTMNKYAMSSFVSSLLPTEIVRVPKTTLITPRNVDDAIKMVSKSFLGPIVVKPNSLGSSLFARLFHDPARSEAEIEALLRKIFAYDSAAVLQEFIPGDEYTCGCIISSSEVTPLPIVKLEADMQFCGRDQKYSNKIARKKMVNLDDEISNRLKLLAKTVSSSIDLYNMARFDFRVCGESMIWFLECNYIPGVAKDSSFEKMLHHYGMTVIDLISWVAENSPSFKKPDYYVEYECL</sequence>
<proteinExistence type="predicted"/>